<dbReference type="EMBL" id="JAROCF010000001">
    <property type="protein sequence ID" value="MDN4613388.1"/>
    <property type="molecule type" value="Genomic_DNA"/>
</dbReference>
<keyword evidence="2" id="KW-0648">Protein biosynthesis</keyword>
<comment type="caution">
    <text evidence="2">The sequence shown here is derived from an EMBL/GenBank/DDBJ whole genome shotgun (WGS) entry which is preliminary data.</text>
</comment>
<protein>
    <submittedName>
        <fullName evidence="2">GreA/GreB family elongation factor</fullName>
    </submittedName>
</protein>
<evidence type="ECO:0000259" key="1">
    <source>
        <dbReference type="Pfam" id="PF01272"/>
    </source>
</evidence>
<dbReference type="GO" id="GO:0003746">
    <property type="term" value="F:translation elongation factor activity"/>
    <property type="evidence" value="ECO:0007669"/>
    <property type="project" value="UniProtKB-KW"/>
</dbReference>
<keyword evidence="2" id="KW-0251">Elongation factor</keyword>
<feature type="domain" description="Transcription elongation factor GreA/GreB C-terminal" evidence="1">
    <location>
        <begin position="64"/>
        <end position="138"/>
    </location>
</feature>
<dbReference type="Pfam" id="PF01272">
    <property type="entry name" value="GreA_GreB"/>
    <property type="match status" value="1"/>
</dbReference>
<dbReference type="InterPro" id="IPR036953">
    <property type="entry name" value="GreA/GreB_C_sf"/>
</dbReference>
<dbReference type="SUPFAM" id="SSF54534">
    <property type="entry name" value="FKBP-like"/>
    <property type="match status" value="1"/>
</dbReference>
<sequence>MDTAAHATPVWMTAESRERLQKELDGLKAAPAPTGDAGVTHASRILELVRILRTAEVGSKPDDGLVEPGMKVTVRFDGEQTVQAFLLGSRELLADSGIELDVYSPSSPLGAAINGKYAGDTAEFVSPSGRTVQVAILAAVPFTGV</sequence>
<organism evidence="2 3">
    <name type="scientific">Leifsonia williamsii</name>
    <dbReference type="NCBI Taxonomy" id="3035919"/>
    <lineage>
        <taxon>Bacteria</taxon>
        <taxon>Bacillati</taxon>
        <taxon>Actinomycetota</taxon>
        <taxon>Actinomycetes</taxon>
        <taxon>Micrococcales</taxon>
        <taxon>Microbacteriaceae</taxon>
        <taxon>Leifsonia</taxon>
    </lineage>
</organism>
<name>A0ABT8K7E7_9MICO</name>
<evidence type="ECO:0000313" key="3">
    <source>
        <dbReference type="Proteomes" id="UP001174208"/>
    </source>
</evidence>
<dbReference type="Gene3D" id="3.10.50.30">
    <property type="entry name" value="Transcription elongation factor, GreA/GreB, C-terminal domain"/>
    <property type="match status" value="1"/>
</dbReference>
<proteinExistence type="predicted"/>
<accession>A0ABT8K7E7</accession>
<dbReference type="InterPro" id="IPR001437">
    <property type="entry name" value="Tscrpt_elong_fac_GreA/B_C"/>
</dbReference>
<reference evidence="2" key="1">
    <citation type="submission" date="2023-06" db="EMBL/GenBank/DDBJ databases">
        <title>MT1 and MT2 Draft Genomes of Novel Species.</title>
        <authorList>
            <person name="Venkateswaran K."/>
        </authorList>
    </citation>
    <scope>NUCLEOTIDE SEQUENCE</scope>
    <source>
        <strain evidence="2">F6_8S_P_1B</strain>
    </source>
</reference>
<dbReference type="Proteomes" id="UP001174208">
    <property type="component" value="Unassembled WGS sequence"/>
</dbReference>
<dbReference type="RefSeq" id="WP_301211559.1">
    <property type="nucleotide sequence ID" value="NZ_JAROCF010000001.1"/>
</dbReference>
<gene>
    <name evidence="2" type="ORF">P5G50_02880</name>
</gene>
<keyword evidence="3" id="KW-1185">Reference proteome</keyword>
<evidence type="ECO:0000313" key="2">
    <source>
        <dbReference type="EMBL" id="MDN4613388.1"/>
    </source>
</evidence>